<dbReference type="AlphaFoldDB" id="A0A1I4HX10"/>
<name>A0A1I4HX10_9PROT</name>
<evidence type="ECO:0000313" key="1">
    <source>
        <dbReference type="EMBL" id="SFL46732.1"/>
    </source>
</evidence>
<sequence>GHTVHQLVKPYVKINRHDMAEAEAICEEASRPNMRFVLFKDVEQQVILSVYRARRGFVTARFA</sequence>
<evidence type="ECO:0000313" key="2">
    <source>
        <dbReference type="Proteomes" id="UP000199533"/>
    </source>
</evidence>
<organism evidence="1 2">
    <name type="scientific">Nitrosomonas aestuarii</name>
    <dbReference type="NCBI Taxonomy" id="52441"/>
    <lineage>
        <taxon>Bacteria</taxon>
        <taxon>Pseudomonadati</taxon>
        <taxon>Pseudomonadota</taxon>
        <taxon>Betaproteobacteria</taxon>
        <taxon>Nitrosomonadales</taxon>
        <taxon>Nitrosomonadaceae</taxon>
        <taxon>Nitrosomonas</taxon>
    </lineage>
</organism>
<gene>
    <name evidence="1" type="ORF">SAMN05216302_11151</name>
</gene>
<evidence type="ECO:0008006" key="3">
    <source>
        <dbReference type="Google" id="ProtNLM"/>
    </source>
</evidence>
<reference evidence="2" key="1">
    <citation type="submission" date="2016-10" db="EMBL/GenBank/DDBJ databases">
        <authorList>
            <person name="Varghese N."/>
            <person name="Submissions S."/>
        </authorList>
    </citation>
    <scope>NUCLEOTIDE SEQUENCE [LARGE SCALE GENOMIC DNA]</scope>
    <source>
        <strain evidence="2">Nm69</strain>
    </source>
</reference>
<feature type="non-terminal residue" evidence="1">
    <location>
        <position position="1"/>
    </location>
</feature>
<accession>A0A1I4HX10</accession>
<keyword evidence="2" id="KW-1185">Reference proteome</keyword>
<proteinExistence type="predicted"/>
<dbReference type="Proteomes" id="UP000199533">
    <property type="component" value="Unassembled WGS sequence"/>
</dbReference>
<protein>
    <recommendedName>
        <fullName evidence="3">Transposase</fullName>
    </recommendedName>
</protein>
<dbReference type="EMBL" id="FOSP01000115">
    <property type="protein sequence ID" value="SFL46732.1"/>
    <property type="molecule type" value="Genomic_DNA"/>
</dbReference>